<feature type="transmembrane region" description="Helical" evidence="1">
    <location>
        <begin position="20"/>
        <end position="44"/>
    </location>
</feature>
<keyword evidence="1" id="KW-0472">Membrane</keyword>
<proteinExistence type="predicted"/>
<dbReference type="Proteomes" id="UP000676967">
    <property type="component" value="Chromosome"/>
</dbReference>
<accession>A0ABM7LPM7</accession>
<name>A0ABM7LPM7_9ACTN</name>
<keyword evidence="3" id="KW-1185">Reference proteome</keyword>
<dbReference type="EMBL" id="AP023356">
    <property type="protein sequence ID" value="BCJ41236.1"/>
    <property type="molecule type" value="Genomic_DNA"/>
</dbReference>
<sequence length="205" mass="23031">MVSMNPISLPVPEAADGAAATIPWALIAAIVTAAAGALLAVWTARRKSREEERARQRTLFAEAFQAYSQYKNMPYAIRRRRHDDAAAERVRLSEILREIQSKLTFYETWIDAESATVGVAYSKLIAELRRVAGGAMREAWKSPPLTDDAGMNLPLDLVDLDALKPLEKAYTDAFQQHLEQLAPWWPHAGRRPLRTGPGWRRLPTR</sequence>
<gene>
    <name evidence="2" type="ORF">Aiant_18930</name>
</gene>
<keyword evidence="1" id="KW-1133">Transmembrane helix</keyword>
<evidence type="ECO:0000313" key="2">
    <source>
        <dbReference type="EMBL" id="BCJ41236.1"/>
    </source>
</evidence>
<evidence type="ECO:0000313" key="3">
    <source>
        <dbReference type="Proteomes" id="UP000676967"/>
    </source>
</evidence>
<keyword evidence="1" id="KW-0812">Transmembrane</keyword>
<reference evidence="2 3" key="1">
    <citation type="submission" date="2020-08" db="EMBL/GenBank/DDBJ databases">
        <title>Whole genome shotgun sequence of Actinoplanes ianthinogenes NBRC 13996.</title>
        <authorList>
            <person name="Komaki H."/>
            <person name="Tamura T."/>
        </authorList>
    </citation>
    <scope>NUCLEOTIDE SEQUENCE [LARGE SCALE GENOMIC DNA]</scope>
    <source>
        <strain evidence="2 3">NBRC 13996</strain>
    </source>
</reference>
<protein>
    <submittedName>
        <fullName evidence="2">Uncharacterized protein</fullName>
    </submittedName>
</protein>
<organism evidence="2 3">
    <name type="scientific">Actinoplanes ianthinogenes</name>
    <dbReference type="NCBI Taxonomy" id="122358"/>
    <lineage>
        <taxon>Bacteria</taxon>
        <taxon>Bacillati</taxon>
        <taxon>Actinomycetota</taxon>
        <taxon>Actinomycetes</taxon>
        <taxon>Micromonosporales</taxon>
        <taxon>Micromonosporaceae</taxon>
        <taxon>Actinoplanes</taxon>
    </lineage>
</organism>
<evidence type="ECO:0000256" key="1">
    <source>
        <dbReference type="SAM" id="Phobius"/>
    </source>
</evidence>